<dbReference type="EMBL" id="CAFBQU010000017">
    <property type="protein sequence ID" value="CAB5064870.1"/>
    <property type="molecule type" value="Genomic_DNA"/>
</dbReference>
<sequence length="141" mass="15873">MSELEDRLAVGDIIIRYADSIDQLDYDRYCTCFTDDVVVSGFGAEPIVGLSAYRPWVTAARNKYGRTQHLIGNIQVTVNGDTATLRSYVQATHELPADPDHLIILWAAYNDKLVRTSEGWKITHHELERLVNVRRVAAATL</sequence>
<proteinExistence type="predicted"/>
<feature type="domain" description="SnoaL-like" evidence="1">
    <location>
        <begin position="3"/>
        <end position="124"/>
    </location>
</feature>
<name>A0A6J7UGF3_9ZZZZ</name>
<dbReference type="AlphaFoldDB" id="A0A6J7UGF3"/>
<organism evidence="3">
    <name type="scientific">freshwater metagenome</name>
    <dbReference type="NCBI Taxonomy" id="449393"/>
    <lineage>
        <taxon>unclassified sequences</taxon>
        <taxon>metagenomes</taxon>
        <taxon>ecological metagenomes</taxon>
    </lineage>
</organism>
<accession>A0A6J7UGF3</accession>
<evidence type="ECO:0000259" key="1">
    <source>
        <dbReference type="Pfam" id="PF13577"/>
    </source>
</evidence>
<dbReference type="EMBL" id="CAFBPN010000051">
    <property type="protein sequence ID" value="CAB5023302.1"/>
    <property type="molecule type" value="Genomic_DNA"/>
</dbReference>
<evidence type="ECO:0000313" key="2">
    <source>
        <dbReference type="EMBL" id="CAB5023302.1"/>
    </source>
</evidence>
<evidence type="ECO:0000313" key="3">
    <source>
        <dbReference type="EMBL" id="CAB5064870.1"/>
    </source>
</evidence>
<dbReference type="CDD" id="cd00531">
    <property type="entry name" value="NTF2_like"/>
    <property type="match status" value="1"/>
</dbReference>
<dbReference type="Gene3D" id="3.10.450.50">
    <property type="match status" value="1"/>
</dbReference>
<protein>
    <submittedName>
        <fullName evidence="3">Unannotated protein</fullName>
    </submittedName>
</protein>
<dbReference type="InterPro" id="IPR037401">
    <property type="entry name" value="SnoaL-like"/>
</dbReference>
<dbReference type="InterPro" id="IPR032710">
    <property type="entry name" value="NTF2-like_dom_sf"/>
</dbReference>
<reference evidence="3" key="1">
    <citation type="submission" date="2020-05" db="EMBL/GenBank/DDBJ databases">
        <authorList>
            <person name="Chiriac C."/>
            <person name="Salcher M."/>
            <person name="Ghai R."/>
            <person name="Kavagutti S V."/>
        </authorList>
    </citation>
    <scope>NUCLEOTIDE SEQUENCE</scope>
</reference>
<dbReference type="Pfam" id="PF13577">
    <property type="entry name" value="SnoaL_4"/>
    <property type="match status" value="1"/>
</dbReference>
<gene>
    <name evidence="2" type="ORF">UFOPK4098_00985</name>
    <name evidence="3" type="ORF">UFOPK4347_00821</name>
</gene>
<dbReference type="SUPFAM" id="SSF54427">
    <property type="entry name" value="NTF2-like"/>
    <property type="match status" value="1"/>
</dbReference>